<dbReference type="InterPro" id="IPR002109">
    <property type="entry name" value="Glutaredoxin"/>
</dbReference>
<dbReference type="NCBIfam" id="TIGR02189">
    <property type="entry name" value="GlrX-like_plant"/>
    <property type="match status" value="1"/>
</dbReference>
<comment type="caution">
    <text evidence="6">The sequence shown here is derived from an EMBL/GenBank/DDBJ whole genome shotgun (WGS) entry which is preliminary data.</text>
</comment>
<accession>A0AA41VYD8</accession>
<evidence type="ECO:0000256" key="2">
    <source>
        <dbReference type="ARBA" id="ARBA00007568"/>
    </source>
</evidence>
<dbReference type="Gene3D" id="3.40.30.10">
    <property type="entry name" value="Glutaredoxin"/>
    <property type="match status" value="1"/>
</dbReference>
<dbReference type="InterPro" id="IPR011905">
    <property type="entry name" value="GlrX-like_pln_2"/>
</dbReference>
<evidence type="ECO:0000256" key="1">
    <source>
        <dbReference type="ARBA" id="ARBA00004496"/>
    </source>
</evidence>
<evidence type="ECO:0000256" key="4">
    <source>
        <dbReference type="ARBA" id="ARBA00023284"/>
    </source>
</evidence>
<dbReference type="AlphaFoldDB" id="A0AA41VYD8"/>
<gene>
    <name evidence="6" type="ORF">MKW94_011791</name>
</gene>
<feature type="domain" description="Glutaredoxin" evidence="5">
    <location>
        <begin position="47"/>
        <end position="112"/>
    </location>
</feature>
<evidence type="ECO:0000259" key="5">
    <source>
        <dbReference type="Pfam" id="PF00462"/>
    </source>
</evidence>
<evidence type="ECO:0000313" key="7">
    <source>
        <dbReference type="Proteomes" id="UP001177140"/>
    </source>
</evidence>
<organism evidence="6 7">
    <name type="scientific">Papaver nudicaule</name>
    <name type="common">Iceland poppy</name>
    <dbReference type="NCBI Taxonomy" id="74823"/>
    <lineage>
        <taxon>Eukaryota</taxon>
        <taxon>Viridiplantae</taxon>
        <taxon>Streptophyta</taxon>
        <taxon>Embryophyta</taxon>
        <taxon>Tracheophyta</taxon>
        <taxon>Spermatophyta</taxon>
        <taxon>Magnoliopsida</taxon>
        <taxon>Ranunculales</taxon>
        <taxon>Papaveraceae</taxon>
        <taxon>Papaveroideae</taxon>
        <taxon>Papaver</taxon>
    </lineage>
</organism>
<dbReference type="GO" id="GO:0005737">
    <property type="term" value="C:cytoplasm"/>
    <property type="evidence" value="ECO:0007669"/>
    <property type="project" value="UniProtKB-SubCell"/>
</dbReference>
<dbReference type="EMBL" id="JAJJMA010320274">
    <property type="protein sequence ID" value="MCL7049792.1"/>
    <property type="molecule type" value="Genomic_DNA"/>
</dbReference>
<reference evidence="6" key="1">
    <citation type="submission" date="2022-03" db="EMBL/GenBank/DDBJ databases">
        <title>A functionally conserved STORR gene fusion in Papaver species that diverged 16.8 million years ago.</title>
        <authorList>
            <person name="Catania T."/>
        </authorList>
    </citation>
    <scope>NUCLEOTIDE SEQUENCE</scope>
    <source>
        <strain evidence="6">S-191538</strain>
    </source>
</reference>
<dbReference type="Pfam" id="PF00462">
    <property type="entry name" value="Glutaredoxin"/>
    <property type="match status" value="1"/>
</dbReference>
<name>A0AA41VYD8_PAPNU</name>
<protein>
    <recommendedName>
        <fullName evidence="5">Glutaredoxin domain-containing protein</fullName>
    </recommendedName>
</protein>
<dbReference type="SUPFAM" id="SSF52833">
    <property type="entry name" value="Thioredoxin-like"/>
    <property type="match status" value="1"/>
</dbReference>
<keyword evidence="7" id="KW-1185">Reference proteome</keyword>
<keyword evidence="4" id="KW-0676">Redox-active center</keyword>
<sequence>MRREKNGSLGLGIELNGSGANNQGPLTIDVEESTEKRLERLIRENQVIIFSKRSCCMCHVMKRLLYTLGVNPTVIELEENEMNSSLPAAQHSGGSGGGGGGAGPVVYVGGRRIGGLESLMALHLSGELVVKLREVGAV</sequence>
<dbReference type="PANTHER" id="PTHR10168">
    <property type="entry name" value="GLUTAREDOXIN"/>
    <property type="match status" value="1"/>
</dbReference>
<comment type="similarity">
    <text evidence="2">Belongs to the glutaredoxin family. CC-type subfamily.</text>
</comment>
<dbReference type="Proteomes" id="UP001177140">
    <property type="component" value="Unassembled WGS sequence"/>
</dbReference>
<keyword evidence="3" id="KW-0963">Cytoplasm</keyword>
<dbReference type="PROSITE" id="PS51354">
    <property type="entry name" value="GLUTAREDOXIN_2"/>
    <property type="match status" value="1"/>
</dbReference>
<evidence type="ECO:0000256" key="3">
    <source>
        <dbReference type="ARBA" id="ARBA00022490"/>
    </source>
</evidence>
<proteinExistence type="inferred from homology"/>
<dbReference type="InterPro" id="IPR036249">
    <property type="entry name" value="Thioredoxin-like_sf"/>
</dbReference>
<comment type="subcellular location">
    <subcellularLocation>
        <location evidence="1">Cytoplasm</location>
    </subcellularLocation>
</comment>
<evidence type="ECO:0000313" key="6">
    <source>
        <dbReference type="EMBL" id="MCL7049792.1"/>
    </source>
</evidence>